<dbReference type="InterPro" id="IPR006837">
    <property type="entry name" value="Divergent_DAC"/>
</dbReference>
<dbReference type="Gene3D" id="3.20.20.370">
    <property type="entry name" value="Glycoside hydrolase/deacetylase"/>
    <property type="match status" value="1"/>
</dbReference>
<feature type="compositionally biased region" description="Low complexity" evidence="1">
    <location>
        <begin position="46"/>
        <end position="56"/>
    </location>
</feature>
<dbReference type="Pfam" id="PF04748">
    <property type="entry name" value="Polysacc_deac_2"/>
    <property type="match status" value="1"/>
</dbReference>
<feature type="compositionally biased region" description="Low complexity" evidence="1">
    <location>
        <begin position="96"/>
        <end position="106"/>
    </location>
</feature>
<keyword evidence="3" id="KW-1185">Reference proteome</keyword>
<dbReference type="Proteomes" id="UP000288071">
    <property type="component" value="Unassembled WGS sequence"/>
</dbReference>
<feature type="compositionally biased region" description="Low complexity" evidence="1">
    <location>
        <begin position="159"/>
        <end position="180"/>
    </location>
</feature>
<dbReference type="InterPro" id="IPR011330">
    <property type="entry name" value="Glyco_hydro/deAcase_b/a-brl"/>
</dbReference>
<name>A0A3S3PFQ7_9RHOB</name>
<feature type="region of interest" description="Disordered" evidence="1">
    <location>
        <begin position="33"/>
        <end position="123"/>
    </location>
</feature>
<feature type="region of interest" description="Disordered" evidence="1">
    <location>
        <begin position="312"/>
        <end position="342"/>
    </location>
</feature>
<organism evidence="2 3">
    <name type="scientific">Paenirhodobacter huangdaonensis</name>
    <dbReference type="NCBI Taxonomy" id="2501515"/>
    <lineage>
        <taxon>Bacteria</taxon>
        <taxon>Pseudomonadati</taxon>
        <taxon>Pseudomonadota</taxon>
        <taxon>Alphaproteobacteria</taxon>
        <taxon>Rhodobacterales</taxon>
        <taxon>Rhodobacter group</taxon>
        <taxon>Paenirhodobacter</taxon>
    </lineage>
</organism>
<dbReference type="EMBL" id="SAVA01000002">
    <property type="protein sequence ID" value="RWR53707.1"/>
    <property type="molecule type" value="Genomic_DNA"/>
</dbReference>
<sequence>MVRGLIAGLATGGVVAVLGLGALSLVAPLPRQNATTPPASATGEDAPAARGAAPRTPRLPVPANSPAPIVAAPGPTAPGPTAPRLAAPSAPPPTIAPAAPLAEAPAPSLPPPAALAGAGDAAPVAPAGEGVTAAEPVVPAPPAPVAEPAATPLPGTESAARPDAVATAPASPAAPEAPLAMREPGAEAPVPVPPPGEVVAPELPQAEADEAAVARTVPAPAAPAAPPAAAAAAADDDAAPATPRAPEPGQEIVLLPDGAIVPPAAQLPRVFSPGDAPQGFANAPGTAVNRLPTIGDETQVATAPAPGFLRPPGAEAPAGALAGGPPPATAAVPAPAAPAPRGEEAPIRRYGAAFTPEPGKPLFSVVLIDPGTAAGGLDSGTIRALGLPLTIAIDPTRPDAATAAAAYRAAGLEVAILASPLPEGATAQDLEVALEAWRAVLPEAVAVVEPPKPVVQNNRLLAQDLVAVLGREGLGLVTQSGGTNAAEQLARAADLPEVRVWRVLDADRERGAVVERTLARAAFEAARDGAVTVMLSAWPESISGLTSWSVGATGTVNFAPVSALALAQMQNGG</sequence>
<proteinExistence type="predicted"/>
<feature type="region of interest" description="Disordered" evidence="1">
    <location>
        <begin position="142"/>
        <end position="196"/>
    </location>
</feature>
<dbReference type="AlphaFoldDB" id="A0A3S3PFQ7"/>
<dbReference type="RefSeq" id="WP_128154906.1">
    <property type="nucleotide sequence ID" value="NZ_SAVA01000002.1"/>
</dbReference>
<feature type="compositionally biased region" description="Low complexity" evidence="1">
    <location>
        <begin position="114"/>
        <end position="123"/>
    </location>
</feature>
<protein>
    <recommendedName>
        <fullName evidence="4">Divergent polysaccharide deacetylase family protein</fullName>
    </recommendedName>
</protein>
<comment type="caution">
    <text evidence="2">The sequence shown here is derived from an EMBL/GenBank/DDBJ whole genome shotgun (WGS) entry which is preliminary data.</text>
</comment>
<accession>A0A3S3PFQ7</accession>
<evidence type="ECO:0000313" key="2">
    <source>
        <dbReference type="EMBL" id="RWR53707.1"/>
    </source>
</evidence>
<dbReference type="SUPFAM" id="SSF88713">
    <property type="entry name" value="Glycoside hydrolase/deacetylase"/>
    <property type="match status" value="1"/>
</dbReference>
<dbReference type="GO" id="GO:0005975">
    <property type="term" value="P:carbohydrate metabolic process"/>
    <property type="evidence" value="ECO:0007669"/>
    <property type="project" value="InterPro"/>
</dbReference>
<gene>
    <name evidence="2" type="ORF">EOW66_03510</name>
</gene>
<evidence type="ECO:0008006" key="4">
    <source>
        <dbReference type="Google" id="ProtNLM"/>
    </source>
</evidence>
<reference evidence="2" key="2">
    <citation type="submission" date="2019-01" db="EMBL/GenBank/DDBJ databases">
        <authorList>
            <person name="Li Y."/>
        </authorList>
    </citation>
    <scope>NUCLEOTIDE SEQUENCE [LARGE SCALE GENOMIC DNA]</scope>
    <source>
        <strain evidence="2">CGMCC 1.12963</strain>
    </source>
</reference>
<reference evidence="2" key="1">
    <citation type="submission" date="2019-01" db="EMBL/GenBank/DDBJ databases">
        <title>Sinorhodobacter populi sp. nov. isolated from the symptomatic bark tissue of Populus euramericana canker.</title>
        <authorList>
            <person name="Xu G."/>
        </authorList>
    </citation>
    <scope>NUCLEOTIDE SEQUENCE [LARGE SCALE GENOMIC DNA]</scope>
    <source>
        <strain evidence="2">CGMCC 1.12963</strain>
    </source>
</reference>
<feature type="compositionally biased region" description="Low complexity" evidence="1">
    <location>
        <begin position="227"/>
        <end position="244"/>
    </location>
</feature>
<evidence type="ECO:0000313" key="3">
    <source>
        <dbReference type="Proteomes" id="UP000288071"/>
    </source>
</evidence>
<evidence type="ECO:0000256" key="1">
    <source>
        <dbReference type="SAM" id="MobiDB-lite"/>
    </source>
</evidence>
<feature type="region of interest" description="Disordered" evidence="1">
    <location>
        <begin position="220"/>
        <end position="249"/>
    </location>
</feature>